<sequence length="66" mass="7739">MIMTRVNADIYGNTDDIDSIRGTILKTKYDGMNNVGYFYQRGTKVSIWSLKGQYRVHMIHVTYMRT</sequence>
<accession>A0ABN7W524</accession>
<organism evidence="1 2">
    <name type="scientific">Gigaspora margarita</name>
    <dbReference type="NCBI Taxonomy" id="4874"/>
    <lineage>
        <taxon>Eukaryota</taxon>
        <taxon>Fungi</taxon>
        <taxon>Fungi incertae sedis</taxon>
        <taxon>Mucoromycota</taxon>
        <taxon>Glomeromycotina</taxon>
        <taxon>Glomeromycetes</taxon>
        <taxon>Diversisporales</taxon>
        <taxon>Gigasporaceae</taxon>
        <taxon>Gigaspora</taxon>
    </lineage>
</organism>
<protein>
    <submittedName>
        <fullName evidence="1">25009_t:CDS:1</fullName>
    </submittedName>
</protein>
<keyword evidence="2" id="KW-1185">Reference proteome</keyword>
<name>A0ABN7W524_GIGMA</name>
<feature type="non-terminal residue" evidence="1">
    <location>
        <position position="66"/>
    </location>
</feature>
<evidence type="ECO:0000313" key="1">
    <source>
        <dbReference type="EMBL" id="CAG8816361.1"/>
    </source>
</evidence>
<comment type="caution">
    <text evidence="1">The sequence shown here is derived from an EMBL/GenBank/DDBJ whole genome shotgun (WGS) entry which is preliminary data.</text>
</comment>
<dbReference type="Proteomes" id="UP000789901">
    <property type="component" value="Unassembled WGS sequence"/>
</dbReference>
<dbReference type="EMBL" id="CAJVQB010031031">
    <property type="protein sequence ID" value="CAG8816361.1"/>
    <property type="molecule type" value="Genomic_DNA"/>
</dbReference>
<evidence type="ECO:0000313" key="2">
    <source>
        <dbReference type="Proteomes" id="UP000789901"/>
    </source>
</evidence>
<reference evidence="1 2" key="1">
    <citation type="submission" date="2021-06" db="EMBL/GenBank/DDBJ databases">
        <authorList>
            <person name="Kallberg Y."/>
            <person name="Tangrot J."/>
            <person name="Rosling A."/>
        </authorList>
    </citation>
    <scope>NUCLEOTIDE SEQUENCE [LARGE SCALE GENOMIC DNA]</scope>
    <source>
        <strain evidence="1 2">120-4 pot B 10/14</strain>
    </source>
</reference>
<proteinExistence type="predicted"/>
<feature type="non-terminal residue" evidence="1">
    <location>
        <position position="1"/>
    </location>
</feature>
<gene>
    <name evidence="1" type="ORF">GMARGA_LOCUS26521</name>
</gene>